<dbReference type="EMBL" id="CM004402">
    <property type="protein sequence ID" value="KAG8635490.1"/>
    <property type="molecule type" value="Genomic_DNA"/>
</dbReference>
<evidence type="ECO:0000313" key="1">
    <source>
        <dbReference type="EMBL" id="KAG8635490.1"/>
    </source>
</evidence>
<protein>
    <submittedName>
        <fullName evidence="1">Uncharacterized protein</fullName>
    </submittedName>
</protein>
<keyword evidence="2" id="KW-1185">Reference proteome</keyword>
<organism evidence="1 2">
    <name type="scientific">Manihot esculenta</name>
    <name type="common">Cassava</name>
    <name type="synonym">Jatropha manihot</name>
    <dbReference type="NCBI Taxonomy" id="3983"/>
    <lineage>
        <taxon>Eukaryota</taxon>
        <taxon>Viridiplantae</taxon>
        <taxon>Streptophyta</taxon>
        <taxon>Embryophyta</taxon>
        <taxon>Tracheophyta</taxon>
        <taxon>Spermatophyta</taxon>
        <taxon>Magnoliopsida</taxon>
        <taxon>eudicotyledons</taxon>
        <taxon>Gunneridae</taxon>
        <taxon>Pentapetalae</taxon>
        <taxon>rosids</taxon>
        <taxon>fabids</taxon>
        <taxon>Malpighiales</taxon>
        <taxon>Euphorbiaceae</taxon>
        <taxon>Crotonoideae</taxon>
        <taxon>Manihoteae</taxon>
        <taxon>Manihot</taxon>
    </lineage>
</organism>
<name>A0ACB7G5Y3_MANES</name>
<sequence>MEAKEFIGLFDSCWFEMEILKNQSRLLKSSDADANPVHQNQEEASKPELYRVPTIISRSMSDQLWPKASFGSGLSLSPDSVLPTSKLQTILSDMEIEEEGIQTQRPYVQESHTRKTRSRRPEKKTLSKSLSELEFEELKGFMDLGFVFSEEDKDSSLVSIIPGLQRLGKKDSEEESGGVDEAAVSRPYLSEAWHGLERRKKEDSLINWRLPALRNEMDMKDNLRWKILHLFNCLGWFGFSDSLGD</sequence>
<accession>A0ACB7G5Y3</accession>
<evidence type="ECO:0000313" key="2">
    <source>
        <dbReference type="Proteomes" id="UP000091857"/>
    </source>
</evidence>
<dbReference type="Proteomes" id="UP000091857">
    <property type="component" value="Chromosome 16"/>
</dbReference>
<proteinExistence type="predicted"/>
<gene>
    <name evidence="1" type="ORF">MANES_16G042250v8</name>
</gene>
<reference evidence="2" key="1">
    <citation type="journal article" date="2016" name="Nat. Biotechnol.">
        <title>Sequencing wild and cultivated cassava and related species reveals extensive interspecific hybridization and genetic diversity.</title>
        <authorList>
            <person name="Bredeson J.V."/>
            <person name="Lyons J.B."/>
            <person name="Prochnik S.E."/>
            <person name="Wu G.A."/>
            <person name="Ha C.M."/>
            <person name="Edsinger-Gonzales E."/>
            <person name="Grimwood J."/>
            <person name="Schmutz J."/>
            <person name="Rabbi I.Y."/>
            <person name="Egesi C."/>
            <person name="Nauluvula P."/>
            <person name="Lebot V."/>
            <person name="Ndunguru J."/>
            <person name="Mkamilo G."/>
            <person name="Bart R.S."/>
            <person name="Setter T.L."/>
            <person name="Gleadow R.M."/>
            <person name="Kulakow P."/>
            <person name="Ferguson M.E."/>
            <person name="Rounsley S."/>
            <person name="Rokhsar D.S."/>
        </authorList>
    </citation>
    <scope>NUCLEOTIDE SEQUENCE [LARGE SCALE GENOMIC DNA]</scope>
    <source>
        <strain evidence="2">cv. AM560-2</strain>
    </source>
</reference>
<comment type="caution">
    <text evidence="1">The sequence shown here is derived from an EMBL/GenBank/DDBJ whole genome shotgun (WGS) entry which is preliminary data.</text>
</comment>